<name>A0A821WGH7_9NEOP</name>
<dbReference type="EMBL" id="CAJOBZ010000061">
    <property type="protein sequence ID" value="CAF4924802.1"/>
    <property type="molecule type" value="Genomic_DNA"/>
</dbReference>
<gene>
    <name evidence="6" type="ORF">PMACD_LOCUS13356</name>
</gene>
<dbReference type="AlphaFoldDB" id="A0A821WGH7"/>
<evidence type="ECO:0000313" key="7">
    <source>
        <dbReference type="Proteomes" id="UP000663880"/>
    </source>
</evidence>
<keyword evidence="7" id="KW-1185">Reference proteome</keyword>
<dbReference type="Proteomes" id="UP000663880">
    <property type="component" value="Unassembled WGS sequence"/>
</dbReference>
<keyword evidence="2" id="KW-0963">Cytoplasm</keyword>
<comment type="similarity">
    <text evidence="4">Belongs to the CEP135/TSGA10 family.</text>
</comment>
<evidence type="ECO:0000256" key="4">
    <source>
        <dbReference type="ARBA" id="ARBA00038123"/>
    </source>
</evidence>
<keyword evidence="5" id="KW-0175">Coiled coil</keyword>
<feature type="coiled-coil region" evidence="5">
    <location>
        <begin position="485"/>
        <end position="624"/>
    </location>
</feature>
<evidence type="ECO:0000256" key="3">
    <source>
        <dbReference type="ARBA" id="ARBA00023212"/>
    </source>
</evidence>
<feature type="coiled-coil region" evidence="5">
    <location>
        <begin position="653"/>
        <end position="680"/>
    </location>
</feature>
<proteinExistence type="inferred from homology"/>
<dbReference type="PANTHER" id="PTHR20544:SF0">
    <property type="entry name" value="NUCLEOPROTEIN TPR_MLP1 DOMAIN-CONTAINING PROTEIN"/>
    <property type="match status" value="1"/>
</dbReference>
<organism evidence="6 7">
    <name type="scientific">Pieris macdunnoughi</name>
    <dbReference type="NCBI Taxonomy" id="345717"/>
    <lineage>
        <taxon>Eukaryota</taxon>
        <taxon>Metazoa</taxon>
        <taxon>Ecdysozoa</taxon>
        <taxon>Arthropoda</taxon>
        <taxon>Hexapoda</taxon>
        <taxon>Insecta</taxon>
        <taxon>Pterygota</taxon>
        <taxon>Neoptera</taxon>
        <taxon>Endopterygota</taxon>
        <taxon>Lepidoptera</taxon>
        <taxon>Glossata</taxon>
        <taxon>Ditrysia</taxon>
        <taxon>Papilionoidea</taxon>
        <taxon>Pieridae</taxon>
        <taxon>Pierinae</taxon>
        <taxon>Pieris</taxon>
    </lineage>
</organism>
<evidence type="ECO:0000256" key="2">
    <source>
        <dbReference type="ARBA" id="ARBA00022490"/>
    </source>
</evidence>
<protein>
    <recommendedName>
        <fullName evidence="8">Centrosomal protein of 135 kDa</fullName>
    </recommendedName>
</protein>
<feature type="coiled-coil region" evidence="5">
    <location>
        <begin position="249"/>
        <end position="322"/>
    </location>
</feature>
<comment type="caution">
    <text evidence="6">The sequence shown here is derived from an EMBL/GenBank/DDBJ whole genome shotgun (WGS) entry which is preliminary data.</text>
</comment>
<sequence>MGESYFNLKRQLEELGYNNTLPVDAVNLVECLLGDLLQTTRSLQHYMNISKEALLQRDSLLTQLEPYKCDNTKLIQENNQLHHDIINKKEEHLKSMRESQKKLKSLTEELIKKENLISKLQHDVRDLSLRGLCTETFSSRNRSKRKDAGDNAVYKSCICNNKNINLDKENMTETFSTIQSLQEKIDSYNDEIILLKNQVEHRDNEIIRLKLLLEGGRPIAAITKDFCSDKPENRILHLNKQVKELDICNELLKKELEKSLEKQHEAMQRALELADKNKALKDELQNMDLLALKVEDDCNKRLADLTNEITFLQTKVENLNTKNFILERDLTSFQKKDSLKYTKHMSENEETILQKEITDLMDLNRSLQDKILSLSKTNKFHQDKLVKNNSDSPKCLSKGDFQKILEDERRKYEKYIKDVQEKLNETINLFNCQLKDEKTSSLQSNNAFIKDLHSKLCESEQKVLMLKKENDDLKKVKLLQEDGNKNNFKDIIKHLNLENTELSKENILLSQQLSQYKASKTEGFENNNYLSEENSRLQNKIAGLTQDIDESRKETHKYKALYKELLDSCDKLKRDLIFKQKQLEQIQEENCSYKMTNRTGKASSDRLREEYYTLREQVKKLQSELIKEKTLASQIKNIQMETERSTTESQNELLSTQKKLSIAKDTIESLEKKCKDYQAELCVLKNDKSNLIENIRLFDKERDKLVIELDQKAENTNMLEQKLKSQLYDISKLENELSDFKRKLNMNKVAEHKIADFESQIAFLNGEILRLTQQFDTAVIENKHMQNSLADANGALKLTRIELEKSRKEVDDLKQQLQHYVAEIRRIEELLSHKEAERSDMLEHFASLSVEANILENTNHSLENESASKSIKLQSYISKIQGLEEKVIDKDREIDSQSACITSLKCKISSLQQELKLVSEEKSVLEQNVEYLKKMCHNLKSDQKNIRMDDVDSELKLYENRIKSLSNAKCKLESEKKVLAEKVLTTENLLSNARREIIELKLTLQDATSETKSLQERVSIFSRRESDINENPFQREELALPLLLDDTLHENSNEDDDSAHFDDIQNKYCTRHGSTL</sequence>
<evidence type="ECO:0000313" key="6">
    <source>
        <dbReference type="EMBL" id="CAF4924802.1"/>
    </source>
</evidence>
<dbReference type="OrthoDB" id="10254663at2759"/>
<evidence type="ECO:0000256" key="5">
    <source>
        <dbReference type="SAM" id="Coils"/>
    </source>
</evidence>
<accession>A0A821WGH7</accession>
<comment type="subcellular location">
    <subcellularLocation>
        <location evidence="1">Cytoplasm</location>
        <location evidence="1">Cytoskeleton</location>
        <location evidence="1">Microtubule organizing center</location>
        <location evidence="1">Centrosome</location>
        <location evidence="1">Centriole</location>
    </subcellularLocation>
</comment>
<dbReference type="GO" id="GO:0005814">
    <property type="term" value="C:centriole"/>
    <property type="evidence" value="ECO:0007669"/>
    <property type="project" value="UniProtKB-SubCell"/>
</dbReference>
<feature type="coiled-coil region" evidence="5">
    <location>
        <begin position="171"/>
        <end position="198"/>
    </location>
</feature>
<keyword evidence="3" id="KW-0206">Cytoskeleton</keyword>
<evidence type="ECO:0008006" key="8">
    <source>
        <dbReference type="Google" id="ProtNLM"/>
    </source>
</evidence>
<evidence type="ECO:0000256" key="1">
    <source>
        <dbReference type="ARBA" id="ARBA00004114"/>
    </source>
</evidence>
<feature type="coiled-coil region" evidence="5">
    <location>
        <begin position="89"/>
        <end position="123"/>
    </location>
</feature>
<reference evidence="6" key="1">
    <citation type="submission" date="2021-02" db="EMBL/GenBank/DDBJ databases">
        <authorList>
            <person name="Steward A R."/>
        </authorList>
    </citation>
    <scope>NUCLEOTIDE SEQUENCE</scope>
</reference>
<feature type="coiled-coil region" evidence="5">
    <location>
        <begin position="716"/>
        <end position="1017"/>
    </location>
</feature>
<dbReference type="InterPro" id="IPR051877">
    <property type="entry name" value="Centriole_BasalBody_StrucProt"/>
</dbReference>
<dbReference type="PANTHER" id="PTHR20544">
    <property type="entry name" value="CENTROSOMAL PROTEIN CEP135"/>
    <property type="match status" value="1"/>
</dbReference>